<reference evidence="1" key="1">
    <citation type="submission" date="2021-06" db="EMBL/GenBank/DDBJ databases">
        <authorList>
            <person name="Kallberg Y."/>
            <person name="Tangrot J."/>
            <person name="Rosling A."/>
        </authorList>
    </citation>
    <scope>NUCLEOTIDE SEQUENCE</scope>
    <source>
        <strain evidence="1">AU212A</strain>
    </source>
</reference>
<keyword evidence="2" id="KW-1185">Reference proteome</keyword>
<dbReference type="Proteomes" id="UP000789860">
    <property type="component" value="Unassembled WGS sequence"/>
</dbReference>
<feature type="non-terminal residue" evidence="1">
    <location>
        <position position="1"/>
    </location>
</feature>
<evidence type="ECO:0000313" key="2">
    <source>
        <dbReference type="Proteomes" id="UP000789860"/>
    </source>
</evidence>
<dbReference type="EMBL" id="CAJVPM010019145">
    <property type="protein sequence ID" value="CAG8628435.1"/>
    <property type="molecule type" value="Genomic_DNA"/>
</dbReference>
<evidence type="ECO:0000313" key="1">
    <source>
        <dbReference type="EMBL" id="CAG8628435.1"/>
    </source>
</evidence>
<gene>
    <name evidence="1" type="ORF">SCALOS_LOCUS7885</name>
</gene>
<proteinExistence type="predicted"/>
<name>A0ACA9N2D1_9GLOM</name>
<organism evidence="1 2">
    <name type="scientific">Scutellospora calospora</name>
    <dbReference type="NCBI Taxonomy" id="85575"/>
    <lineage>
        <taxon>Eukaryota</taxon>
        <taxon>Fungi</taxon>
        <taxon>Fungi incertae sedis</taxon>
        <taxon>Mucoromycota</taxon>
        <taxon>Glomeromycotina</taxon>
        <taxon>Glomeromycetes</taxon>
        <taxon>Diversisporales</taxon>
        <taxon>Gigasporaceae</taxon>
        <taxon>Scutellospora</taxon>
    </lineage>
</organism>
<comment type="caution">
    <text evidence="1">The sequence shown here is derived from an EMBL/GenBank/DDBJ whole genome shotgun (WGS) entry which is preliminary data.</text>
</comment>
<accession>A0ACA9N2D1</accession>
<protein>
    <submittedName>
        <fullName evidence="1">6841_t:CDS:1</fullName>
    </submittedName>
</protein>
<sequence length="268" mass="30597">LVYQIEKDVILGPASQLSDVEAVEESPLLDLKTRANAIFIPTLDKELNKIITFYLSKENELFKEVTELFQDYAVFQNLEDSVSVRSSSAILSRSYQSSEGANRHSRRGSRSHRKSTSESVVSSYVSSDDDDGYNTPTTPTNRTAFFSSSPMDRRHFTWGPSSIDEQRIHLKRRAIDLFVWLSELKSFVFLNKTGFSKILKKYDKITGSNLKSSYLNNVNDAYPFKDSTLKSLDDQILKIQEIYSNICTNGDMDIAMRELKTHLREFIG</sequence>